<dbReference type="AlphaFoldDB" id="A0A5N1J2Q8"/>
<dbReference type="SUPFAM" id="SSF82784">
    <property type="entry name" value="OsmC-like"/>
    <property type="match status" value="1"/>
</dbReference>
<dbReference type="Proteomes" id="UP000326570">
    <property type="component" value="Unassembled WGS sequence"/>
</dbReference>
<dbReference type="Gene3D" id="3.30.300.20">
    <property type="match status" value="1"/>
</dbReference>
<organism evidence="1 2">
    <name type="scientific">Adhaeribacter soli</name>
    <dbReference type="NCBI Taxonomy" id="2607655"/>
    <lineage>
        <taxon>Bacteria</taxon>
        <taxon>Pseudomonadati</taxon>
        <taxon>Bacteroidota</taxon>
        <taxon>Cytophagia</taxon>
        <taxon>Cytophagales</taxon>
        <taxon>Hymenobacteraceae</taxon>
        <taxon>Adhaeribacter</taxon>
    </lineage>
</organism>
<dbReference type="EMBL" id="VTWT01000002">
    <property type="protein sequence ID" value="KAA9340796.1"/>
    <property type="molecule type" value="Genomic_DNA"/>
</dbReference>
<dbReference type="PANTHER" id="PTHR42830">
    <property type="entry name" value="OSMOTICALLY INDUCIBLE FAMILY PROTEIN"/>
    <property type="match status" value="1"/>
</dbReference>
<proteinExistence type="predicted"/>
<dbReference type="InterPro" id="IPR036102">
    <property type="entry name" value="OsmC/Ohrsf"/>
</dbReference>
<dbReference type="GO" id="GO:0004601">
    <property type="term" value="F:peroxidase activity"/>
    <property type="evidence" value="ECO:0007669"/>
    <property type="project" value="InterPro"/>
</dbReference>
<gene>
    <name evidence="1" type="ORF">F0P94_05045</name>
</gene>
<dbReference type="InterPro" id="IPR003718">
    <property type="entry name" value="OsmC/Ohr_fam"/>
</dbReference>
<name>A0A5N1J2Q8_9BACT</name>
<dbReference type="PANTHER" id="PTHR42830:SF1">
    <property type="entry name" value="OSMOTICALLY INDUCIBLE FAMILY PROTEIN"/>
    <property type="match status" value="1"/>
</dbReference>
<dbReference type="InterPro" id="IPR019904">
    <property type="entry name" value="Peroxiredoxin_OsmC"/>
</dbReference>
<reference evidence="1 2" key="1">
    <citation type="submission" date="2019-09" db="EMBL/GenBank/DDBJ databases">
        <title>Genome sequence of Adhaeribacter sp. M2.</title>
        <authorList>
            <person name="Srinivasan S."/>
        </authorList>
    </citation>
    <scope>NUCLEOTIDE SEQUENCE [LARGE SCALE GENOMIC DNA]</scope>
    <source>
        <strain evidence="1 2">M2</strain>
    </source>
</reference>
<protein>
    <submittedName>
        <fullName evidence="1">OsmC family peroxiredoxin</fullName>
    </submittedName>
</protein>
<dbReference type="InterPro" id="IPR052707">
    <property type="entry name" value="OsmC_Ohr_Peroxiredoxin"/>
</dbReference>
<dbReference type="Pfam" id="PF02566">
    <property type="entry name" value="OsmC"/>
    <property type="match status" value="1"/>
</dbReference>
<comment type="caution">
    <text evidence="1">The sequence shown here is derived from an EMBL/GenBank/DDBJ whole genome shotgun (WGS) entry which is preliminary data.</text>
</comment>
<dbReference type="RefSeq" id="WP_150902723.1">
    <property type="nucleotide sequence ID" value="NZ_VTWT01000002.1"/>
</dbReference>
<sequence length="146" mass="15578">MAKHTGSAIWHGGLKEGKGNVSSQSGALNAAYSYRTRFEDDLSGTNPEELIGAALAGCFSMFLSSLVEKHGHKPKHIQTDAHVTLTVGENGPTITHIELKTEAAIKDIEENDFQKHVQEAKANCPVSKALAGGPEITVSAVLRDED</sequence>
<dbReference type="NCBIfam" id="TIGR03562">
    <property type="entry name" value="osmo_induc_OsmC"/>
    <property type="match status" value="1"/>
</dbReference>
<evidence type="ECO:0000313" key="1">
    <source>
        <dbReference type="EMBL" id="KAA9340796.1"/>
    </source>
</evidence>
<dbReference type="GO" id="GO:0006979">
    <property type="term" value="P:response to oxidative stress"/>
    <property type="evidence" value="ECO:0007669"/>
    <property type="project" value="InterPro"/>
</dbReference>
<accession>A0A5N1J2Q8</accession>
<keyword evidence="2" id="KW-1185">Reference proteome</keyword>
<evidence type="ECO:0000313" key="2">
    <source>
        <dbReference type="Proteomes" id="UP000326570"/>
    </source>
</evidence>
<dbReference type="InterPro" id="IPR015946">
    <property type="entry name" value="KH_dom-like_a/b"/>
</dbReference>